<feature type="domain" description="Peptidase S9 prolyl oligopeptidase catalytic" evidence="2">
    <location>
        <begin position="437"/>
        <end position="637"/>
    </location>
</feature>
<evidence type="ECO:0000313" key="4">
    <source>
        <dbReference type="Proteomes" id="UP000019666"/>
    </source>
</evidence>
<evidence type="ECO:0000313" key="3">
    <source>
        <dbReference type="EMBL" id="EYD77479.1"/>
    </source>
</evidence>
<dbReference type="SUPFAM" id="SSF82171">
    <property type="entry name" value="DPP6 N-terminal domain-like"/>
    <property type="match status" value="1"/>
</dbReference>
<dbReference type="Gene3D" id="2.120.10.30">
    <property type="entry name" value="TolB, C-terminal domain"/>
    <property type="match status" value="1"/>
</dbReference>
<accession>A0A017HUP9</accession>
<dbReference type="HOGENOM" id="CLU_008615_2_1_5"/>
<dbReference type="OrthoDB" id="9812921at2"/>
<evidence type="ECO:0000256" key="1">
    <source>
        <dbReference type="ARBA" id="ARBA00022801"/>
    </source>
</evidence>
<evidence type="ECO:0000259" key="2">
    <source>
        <dbReference type="Pfam" id="PF00326"/>
    </source>
</evidence>
<reference evidence="3 4" key="1">
    <citation type="submission" date="2013-02" db="EMBL/GenBank/DDBJ databases">
        <authorList>
            <person name="Fiebig A."/>
            <person name="Goeker M."/>
            <person name="Klenk H.-P.P."/>
        </authorList>
    </citation>
    <scope>NUCLEOTIDE SEQUENCE [LARGE SCALE GENOMIC DNA]</scope>
    <source>
        <strain evidence="3 4">DSM 19309</strain>
    </source>
</reference>
<dbReference type="PATRIC" id="fig|442562.3.peg.895"/>
<organism evidence="3 4">
    <name type="scientific">Rubellimicrobium mesophilum DSM 19309</name>
    <dbReference type="NCBI Taxonomy" id="442562"/>
    <lineage>
        <taxon>Bacteria</taxon>
        <taxon>Pseudomonadati</taxon>
        <taxon>Pseudomonadota</taxon>
        <taxon>Alphaproteobacteria</taxon>
        <taxon>Rhodobacterales</taxon>
        <taxon>Roseobacteraceae</taxon>
        <taxon>Rubellimicrobium</taxon>
    </lineage>
</organism>
<dbReference type="SUPFAM" id="SSF53474">
    <property type="entry name" value="alpha/beta-Hydrolases"/>
    <property type="match status" value="1"/>
</dbReference>
<name>A0A017HUP9_9RHOB</name>
<dbReference type="PANTHER" id="PTHR42776:SF27">
    <property type="entry name" value="DIPEPTIDYL PEPTIDASE FAMILY MEMBER 6"/>
    <property type="match status" value="1"/>
</dbReference>
<keyword evidence="1" id="KW-0378">Hydrolase</keyword>
<sequence>MDLPEAVRWLDRLRTITDLSFDTGGDALLATVSPASPPKGVPLASRIWRFGLDGTASALTDGPNSDALPKASPHGHDIAFASDRITLGKRDLFLLDGEGGVRKLGDLPGSVEDIQWTPDGQGLVVLSADRGLNGGATTGATRLWWGKDEDPEVTSPRPALRRLFHVTLDGGRTTEVGPPDLTVWEFALTPEGAVAVVSRDASERGWYHPELVRIDFSTRVAQVAHRTAWQLQGLSADTMGRRVAFLEGWSSDRGLVAGEMRVLDLDTGALSVLAADRQSNVTALQWRDDDSLWFTGWRNLGTVHGVVRLTGEIVWQREDDAILGENPYVARIAVSPDGQAVAAIREAIGEPQEVVLRGAQEQGWHRLSDLNGEVARGYPDYPEIRKIGWNGRDGLPLEGFVYIPRRLGSGPHPMVVNIHGGPCMSTKHAFDPYNGLALAAAGYVVFVPNYRGNVGWGQAITRMNLGDPAGAEFDDILAGVERCVALGLADPDRLGITGHSYGGYLSAWAVAATDRFKAAVPVSSICDQLSSHYSCEHDFHEFINGGSLRLEAHRRIAVERSPLNRLESPTTPTLLIQGREDRCTPVGQAQEFYAALRECGVEAELVVYPREGHFLSETEHRHDALSRQVEWFDRHLRQTARA</sequence>
<dbReference type="InterPro" id="IPR011042">
    <property type="entry name" value="6-blade_b-propeller_TolB-like"/>
</dbReference>
<dbReference type="AlphaFoldDB" id="A0A017HUP9"/>
<dbReference type="EMBL" id="AOSK01000028">
    <property type="protein sequence ID" value="EYD77479.1"/>
    <property type="molecule type" value="Genomic_DNA"/>
</dbReference>
<dbReference type="Pfam" id="PF00326">
    <property type="entry name" value="Peptidase_S9"/>
    <property type="match status" value="1"/>
</dbReference>
<keyword evidence="4" id="KW-1185">Reference proteome</keyword>
<dbReference type="Gene3D" id="3.40.50.1820">
    <property type="entry name" value="alpha/beta hydrolase"/>
    <property type="match status" value="1"/>
</dbReference>
<dbReference type="InterPro" id="IPR001375">
    <property type="entry name" value="Peptidase_S9_cat"/>
</dbReference>
<dbReference type="InterPro" id="IPR029058">
    <property type="entry name" value="AB_hydrolase_fold"/>
</dbReference>
<proteinExistence type="predicted"/>
<dbReference type="PANTHER" id="PTHR42776">
    <property type="entry name" value="SERINE PEPTIDASE S9 FAMILY MEMBER"/>
    <property type="match status" value="1"/>
</dbReference>
<dbReference type="GO" id="GO:0006508">
    <property type="term" value="P:proteolysis"/>
    <property type="evidence" value="ECO:0007669"/>
    <property type="project" value="InterPro"/>
</dbReference>
<keyword evidence="3" id="KW-0031">Aminopeptidase</keyword>
<dbReference type="RefSeq" id="WP_037278137.1">
    <property type="nucleotide sequence ID" value="NZ_KK088554.1"/>
</dbReference>
<gene>
    <name evidence="3" type="ORF">Rumeso_00904</name>
</gene>
<dbReference type="GO" id="GO:0004177">
    <property type="term" value="F:aminopeptidase activity"/>
    <property type="evidence" value="ECO:0007669"/>
    <property type="project" value="UniProtKB-KW"/>
</dbReference>
<keyword evidence="3" id="KW-0645">Protease</keyword>
<protein>
    <submittedName>
        <fullName evidence="3">Dipeptidyl aminopeptidases/acylaminoacyl-peptidase</fullName>
    </submittedName>
</protein>
<dbReference type="GO" id="GO:0004252">
    <property type="term" value="F:serine-type endopeptidase activity"/>
    <property type="evidence" value="ECO:0007669"/>
    <property type="project" value="TreeGrafter"/>
</dbReference>
<comment type="caution">
    <text evidence="3">The sequence shown here is derived from an EMBL/GenBank/DDBJ whole genome shotgun (WGS) entry which is preliminary data.</text>
</comment>
<dbReference type="STRING" id="442562.Rumeso_00904"/>
<dbReference type="Proteomes" id="UP000019666">
    <property type="component" value="Unassembled WGS sequence"/>
</dbReference>